<dbReference type="KEGG" id="csr:Cspa_c32950"/>
<evidence type="ECO:0000256" key="3">
    <source>
        <dbReference type="ARBA" id="ARBA00022448"/>
    </source>
</evidence>
<evidence type="ECO:0000256" key="4">
    <source>
        <dbReference type="ARBA" id="ARBA00022692"/>
    </source>
</evidence>
<keyword evidence="4 7" id="KW-0812">Transmembrane</keyword>
<feature type="transmembrane region" description="Helical" evidence="7">
    <location>
        <begin position="103"/>
        <end position="122"/>
    </location>
</feature>
<feature type="transmembrane region" description="Helical" evidence="7">
    <location>
        <begin position="197"/>
        <end position="216"/>
    </location>
</feature>
<keyword evidence="6 7" id="KW-0472">Membrane</keyword>
<dbReference type="HOGENOM" id="CLU_024508_0_1_9"/>
<feature type="transmembrane region" description="Helical" evidence="7">
    <location>
        <begin position="326"/>
        <end position="353"/>
    </location>
</feature>
<feature type="transmembrane region" description="Helical" evidence="7">
    <location>
        <begin position="134"/>
        <end position="151"/>
    </location>
</feature>
<dbReference type="AlphaFoldDB" id="M1MQM7"/>
<dbReference type="Pfam" id="PF00860">
    <property type="entry name" value="Xan_ur_permease"/>
    <property type="match status" value="1"/>
</dbReference>
<keyword evidence="9" id="KW-1185">Reference proteome</keyword>
<feature type="transmembrane region" description="Helical" evidence="7">
    <location>
        <begin position="171"/>
        <end position="190"/>
    </location>
</feature>
<feature type="transmembrane region" description="Helical" evidence="7">
    <location>
        <begin position="373"/>
        <end position="402"/>
    </location>
</feature>
<dbReference type="InterPro" id="IPR006043">
    <property type="entry name" value="NCS2"/>
</dbReference>
<feature type="transmembrane region" description="Helical" evidence="7">
    <location>
        <begin position="77"/>
        <end position="97"/>
    </location>
</feature>
<dbReference type="InterPro" id="IPR045018">
    <property type="entry name" value="Azg-like"/>
</dbReference>
<evidence type="ECO:0000256" key="1">
    <source>
        <dbReference type="ARBA" id="ARBA00004141"/>
    </source>
</evidence>
<evidence type="ECO:0000256" key="2">
    <source>
        <dbReference type="ARBA" id="ARBA00005697"/>
    </source>
</evidence>
<reference evidence="8 9" key="1">
    <citation type="submission" date="2013-02" db="EMBL/GenBank/DDBJ databases">
        <title>Genome sequence of Clostridium saccharoperbutylacetonicum N1-4(HMT).</title>
        <authorList>
            <person name="Poehlein A."/>
            <person name="Daniel R."/>
        </authorList>
    </citation>
    <scope>NUCLEOTIDE SEQUENCE [LARGE SCALE GENOMIC DNA]</scope>
    <source>
        <strain evidence="9">N1-4(HMT)</strain>
    </source>
</reference>
<dbReference type="eggNOG" id="COG2252">
    <property type="taxonomic scope" value="Bacteria"/>
</dbReference>
<evidence type="ECO:0000256" key="5">
    <source>
        <dbReference type="ARBA" id="ARBA00022989"/>
    </source>
</evidence>
<dbReference type="PATRIC" id="fig|931276.5.peg.3320"/>
<accession>M1MQM7</accession>
<dbReference type="PANTHER" id="PTHR43337">
    <property type="entry name" value="XANTHINE/URACIL PERMEASE C887.17-RELATED"/>
    <property type="match status" value="1"/>
</dbReference>
<name>M1MQM7_9CLOT</name>
<proteinExistence type="inferred from homology"/>
<evidence type="ECO:0000256" key="6">
    <source>
        <dbReference type="ARBA" id="ARBA00023136"/>
    </source>
</evidence>
<dbReference type="Proteomes" id="UP000011728">
    <property type="component" value="Chromosome"/>
</dbReference>
<sequence>MVERMEKLFKLKKHKVTIKSEILAGLTSFVASMYIIIVNANILSDGGISVKPLIIATALSSAVSCLLVAFVSNTPLIIMPGMGVNALFTYTLIRTLGLDYHQALASVFISGIIFMMIAITPLSKHLMKAIPYNLKQAITVGIGLFITFIGLQKSKIIVSDASTMLKLGDITSPEVIAFMLIMVITLILFLKNVPGGFLISITLGTLLCMCLGIINLNNVHYTMPNFNEYNDIFFKLDFSGLSTVKFWIGTFSLTLVLVFENIGILHSQVSDLLKAPDKTNKALMCTSFSTIICALSGTSPAVSTVEGTAGITAGGKTGFVSMFTGLLFLLSIFFIPFISLIPDVALAPILIIIGCLMSQNLKNIDFNDLSELFPSFVTIILMPLTYSIVDGIALGFILYPLCKLCHNKGKEVSKIMYSTSFIFLLYFAANSFIK</sequence>
<organism evidence="8 9">
    <name type="scientific">Clostridium saccharoperbutylacetonicum N1-4(HMT)</name>
    <dbReference type="NCBI Taxonomy" id="931276"/>
    <lineage>
        <taxon>Bacteria</taxon>
        <taxon>Bacillati</taxon>
        <taxon>Bacillota</taxon>
        <taxon>Clostridia</taxon>
        <taxon>Eubacteriales</taxon>
        <taxon>Clostridiaceae</taxon>
        <taxon>Clostridium</taxon>
    </lineage>
</organism>
<evidence type="ECO:0000313" key="8">
    <source>
        <dbReference type="EMBL" id="AGF57056.1"/>
    </source>
</evidence>
<dbReference type="EMBL" id="CP004121">
    <property type="protein sequence ID" value="AGF57056.1"/>
    <property type="molecule type" value="Genomic_DNA"/>
</dbReference>
<feature type="transmembrane region" description="Helical" evidence="7">
    <location>
        <begin position="48"/>
        <end position="70"/>
    </location>
</feature>
<dbReference type="PANTHER" id="PTHR43337:SF2">
    <property type="entry name" value="XANTHINE_URACIL PERMEASE"/>
    <property type="match status" value="1"/>
</dbReference>
<keyword evidence="3" id="KW-0813">Transport</keyword>
<comment type="subcellular location">
    <subcellularLocation>
        <location evidence="1">Membrane</location>
        <topology evidence="1">Multi-pass membrane protein</topology>
    </subcellularLocation>
</comment>
<feature type="transmembrane region" description="Helical" evidence="7">
    <location>
        <begin position="21"/>
        <end position="42"/>
    </location>
</feature>
<feature type="transmembrane region" description="Helical" evidence="7">
    <location>
        <begin position="246"/>
        <end position="265"/>
    </location>
</feature>
<dbReference type="OrthoDB" id="9808458at2"/>
<dbReference type="STRING" id="36745.CLSAP_30620"/>
<comment type="similarity">
    <text evidence="2">Belongs to the nucleobase:cation symporter-2 (NCS2) (TC 2.A.40) family. Azg-like subfamily.</text>
</comment>
<evidence type="ECO:0000313" key="9">
    <source>
        <dbReference type="Proteomes" id="UP000011728"/>
    </source>
</evidence>
<feature type="transmembrane region" description="Helical" evidence="7">
    <location>
        <begin position="414"/>
        <end position="433"/>
    </location>
</feature>
<protein>
    <submittedName>
        <fullName evidence="8">Permease</fullName>
    </submittedName>
</protein>
<keyword evidence="5 7" id="KW-1133">Transmembrane helix</keyword>
<evidence type="ECO:0000256" key="7">
    <source>
        <dbReference type="SAM" id="Phobius"/>
    </source>
</evidence>
<dbReference type="GO" id="GO:0005886">
    <property type="term" value="C:plasma membrane"/>
    <property type="evidence" value="ECO:0007669"/>
    <property type="project" value="TreeGrafter"/>
</dbReference>
<dbReference type="GO" id="GO:0005345">
    <property type="term" value="F:purine nucleobase transmembrane transporter activity"/>
    <property type="evidence" value="ECO:0007669"/>
    <property type="project" value="TreeGrafter"/>
</dbReference>
<gene>
    <name evidence="8" type="ORF">Cspa_c32950</name>
</gene>